<organism evidence="2 3">
    <name type="scientific">Trematosphaeria pertusa</name>
    <dbReference type="NCBI Taxonomy" id="390896"/>
    <lineage>
        <taxon>Eukaryota</taxon>
        <taxon>Fungi</taxon>
        <taxon>Dikarya</taxon>
        <taxon>Ascomycota</taxon>
        <taxon>Pezizomycotina</taxon>
        <taxon>Dothideomycetes</taxon>
        <taxon>Pleosporomycetidae</taxon>
        <taxon>Pleosporales</taxon>
        <taxon>Massarineae</taxon>
        <taxon>Trematosphaeriaceae</taxon>
        <taxon>Trematosphaeria</taxon>
    </lineage>
</organism>
<dbReference type="Gene3D" id="3.80.10.10">
    <property type="entry name" value="Ribonuclease Inhibitor"/>
    <property type="match status" value="1"/>
</dbReference>
<feature type="domain" description="F-box" evidence="1">
    <location>
        <begin position="6"/>
        <end position="55"/>
    </location>
</feature>
<dbReference type="InterPro" id="IPR032675">
    <property type="entry name" value="LRR_dom_sf"/>
</dbReference>
<dbReference type="EMBL" id="ML987210">
    <property type="protein sequence ID" value="KAF2241709.1"/>
    <property type="molecule type" value="Genomic_DNA"/>
</dbReference>
<accession>A0A6A6HUZ6</accession>
<evidence type="ECO:0000313" key="2">
    <source>
        <dbReference type="EMBL" id="KAF2241709.1"/>
    </source>
</evidence>
<dbReference type="GeneID" id="54577693"/>
<dbReference type="InterPro" id="IPR001810">
    <property type="entry name" value="F-box_dom"/>
</dbReference>
<proteinExistence type="predicted"/>
<name>A0A6A6HUZ6_9PLEO</name>
<protein>
    <recommendedName>
        <fullName evidence="1">F-box domain-containing protein</fullName>
    </recommendedName>
</protein>
<dbReference type="CDD" id="cd09917">
    <property type="entry name" value="F-box_SF"/>
    <property type="match status" value="1"/>
</dbReference>
<sequence>MGATPYLPDELLLEILSYFPRGKDKESQRAIARFCAVNRQWYDVGIPSLYEAPYLSGSAYALFVRTICPSVLAHIRKSELAGLVKMLDLSHIVHQGNKSTTARLLGRTKPSLEVFIAPQASFAVNCWASLSKCSKLRVLDLSLVSEQISFESLNQTLMKLAALTEFYLPRCSTRYEDAARSMTLRLPPRLQHLSLSGNIHGQLYYDVMRQPDMFPPTMHSMSILHCPSLSNTSIKPIFQNLAGALTTVELRDLPRVKQGQFNGVLNWLPKLASLTIALDYMDDNFGKNTKPTGYYTTHWRESKPLQSLTLVTSGQTDVDPQTAFTAVDLYQLIDERFLGRLRWVRVARSTGWESKEEGAELEALAMLLVGELDKDNWKKRRWHYEGLKGLPEGMTYEMWSLDTPLGRRMRPWLGILRDR</sequence>
<evidence type="ECO:0000259" key="1">
    <source>
        <dbReference type="Pfam" id="PF12937"/>
    </source>
</evidence>
<reference evidence="2" key="1">
    <citation type="journal article" date="2020" name="Stud. Mycol.">
        <title>101 Dothideomycetes genomes: a test case for predicting lifestyles and emergence of pathogens.</title>
        <authorList>
            <person name="Haridas S."/>
            <person name="Albert R."/>
            <person name="Binder M."/>
            <person name="Bloem J."/>
            <person name="Labutti K."/>
            <person name="Salamov A."/>
            <person name="Andreopoulos B."/>
            <person name="Baker S."/>
            <person name="Barry K."/>
            <person name="Bills G."/>
            <person name="Bluhm B."/>
            <person name="Cannon C."/>
            <person name="Castanera R."/>
            <person name="Culley D."/>
            <person name="Daum C."/>
            <person name="Ezra D."/>
            <person name="Gonzalez J."/>
            <person name="Henrissat B."/>
            <person name="Kuo A."/>
            <person name="Liang C."/>
            <person name="Lipzen A."/>
            <person name="Lutzoni F."/>
            <person name="Magnuson J."/>
            <person name="Mondo S."/>
            <person name="Nolan M."/>
            <person name="Ohm R."/>
            <person name="Pangilinan J."/>
            <person name="Park H.-J."/>
            <person name="Ramirez L."/>
            <person name="Alfaro M."/>
            <person name="Sun H."/>
            <person name="Tritt A."/>
            <person name="Yoshinaga Y."/>
            <person name="Zwiers L.-H."/>
            <person name="Turgeon B."/>
            <person name="Goodwin S."/>
            <person name="Spatafora J."/>
            <person name="Crous P."/>
            <person name="Grigoriev I."/>
        </authorList>
    </citation>
    <scope>NUCLEOTIDE SEQUENCE</scope>
    <source>
        <strain evidence="2">CBS 122368</strain>
    </source>
</reference>
<dbReference type="Pfam" id="PF12937">
    <property type="entry name" value="F-box-like"/>
    <property type="match status" value="1"/>
</dbReference>
<dbReference type="RefSeq" id="XP_033676713.1">
    <property type="nucleotide sequence ID" value="XM_033824363.1"/>
</dbReference>
<keyword evidence="3" id="KW-1185">Reference proteome</keyword>
<dbReference type="SUPFAM" id="SSF52047">
    <property type="entry name" value="RNI-like"/>
    <property type="match status" value="1"/>
</dbReference>
<evidence type="ECO:0000313" key="3">
    <source>
        <dbReference type="Proteomes" id="UP000800094"/>
    </source>
</evidence>
<gene>
    <name evidence="2" type="ORF">BU26DRAFT_439802</name>
</gene>
<dbReference type="OrthoDB" id="2125396at2759"/>
<dbReference type="SUPFAM" id="SSF81383">
    <property type="entry name" value="F-box domain"/>
    <property type="match status" value="1"/>
</dbReference>
<dbReference type="AlphaFoldDB" id="A0A6A6HUZ6"/>
<dbReference type="Proteomes" id="UP000800094">
    <property type="component" value="Unassembled WGS sequence"/>
</dbReference>
<dbReference type="InterPro" id="IPR036047">
    <property type="entry name" value="F-box-like_dom_sf"/>
</dbReference>